<dbReference type="InterPro" id="IPR036939">
    <property type="entry name" value="Cu2_ascorb_mOase_N_sf"/>
</dbReference>
<dbReference type="InterPro" id="IPR014784">
    <property type="entry name" value="Cu2_ascorb_mOase-like_C"/>
</dbReference>
<evidence type="ECO:0000256" key="5">
    <source>
        <dbReference type="ARBA" id="ARBA00022723"/>
    </source>
</evidence>
<dbReference type="Gene3D" id="2.60.120.310">
    <property type="entry name" value="Copper type II, ascorbate-dependent monooxygenase, N-terminal domain"/>
    <property type="match status" value="1"/>
</dbReference>
<dbReference type="GO" id="GO:0005615">
    <property type="term" value="C:extracellular space"/>
    <property type="evidence" value="ECO:0007669"/>
    <property type="project" value="TreeGrafter"/>
</dbReference>
<evidence type="ECO:0000259" key="14">
    <source>
        <dbReference type="Pfam" id="PF03712"/>
    </source>
</evidence>
<feature type="domain" description="Copper type II ascorbate-dependent monooxygenase C-terminal" evidence="14">
    <location>
        <begin position="375"/>
        <end position="530"/>
    </location>
</feature>
<evidence type="ECO:0000256" key="4">
    <source>
        <dbReference type="ARBA" id="ARBA00022692"/>
    </source>
</evidence>
<evidence type="ECO:0000256" key="11">
    <source>
        <dbReference type="ARBA" id="ARBA00023157"/>
    </source>
</evidence>
<dbReference type="GO" id="GO:0042420">
    <property type="term" value="P:dopamine catabolic process"/>
    <property type="evidence" value="ECO:0007669"/>
    <property type="project" value="TreeGrafter"/>
</dbReference>
<evidence type="ECO:0000256" key="6">
    <source>
        <dbReference type="ARBA" id="ARBA00022989"/>
    </source>
</evidence>
<sequence length="615" mass="70660">MAFYEKMNLERVVLLLFILIQTTSIAYGWGQRRRQLNNGRDTNQLRYMVGLSEPLQSTLEWDYDENDSTKLVLRWNITLTKGQAAILAFSNYDLDTDGLDMFIFRDEQLYNVFTDDQSWIIIPKDGIDPSLMLRDSDCVDKRKESKCTIEIVRPLDTCDEEKRNYIIDRGTIQLLTGVLSASDFQNLQRKKTVKVDVARMNLTLQRVQLLKPQVNFKPVADAHDHLDFLNANVTIPDVETTYWCTRFKLPDFIMKERHHIVRFDGVVSPQSDGVVHHMELFHCDVPPTNIIPEYNQACTSEQKPMGLTPCRRVIGAWALGAANFTYPEEAGGSIGGPGTSPYLVLEVHFNNPYLKKGIVDQSGIRFYYTNKLRKYSAGIMEVGLEYNAKNSVPPQASAFRVSGYCTKECTQVALPPKGIIIFASQLHTHLNGRQTFTRIIKKDGRIETLNIDRHYSPHFQEIRLLPRPVRVEPGDAIIHTCIYNTEIHDNMTFGGYGIRDEMCVNYMHYYPRSNLELCKTSVQDEELDRFFEKMKEYDFDPTSSKKSIEDNYQSIRWSPLKTEVLQQFYEIAPIHLSCNGSDGDYIPKFDGNRGYLPVEPEERDVPLDTAALSCQ</sequence>
<dbReference type="InterPro" id="IPR024548">
    <property type="entry name" value="Cu2_monoox_C"/>
</dbReference>
<dbReference type="FunFam" id="2.60.120.310:FF:000004">
    <property type="entry name" value="DBH-like monooxygenase protein 1"/>
    <property type="match status" value="1"/>
</dbReference>
<dbReference type="InterPro" id="IPR000323">
    <property type="entry name" value="Cu2_ascorb_mOase_N"/>
</dbReference>
<dbReference type="FunFam" id="2.60.120.230:FF:000001">
    <property type="entry name" value="Monooxygenase, DBH-like 1"/>
    <property type="match status" value="1"/>
</dbReference>
<dbReference type="AlphaFoldDB" id="B6S311"/>
<dbReference type="PRINTS" id="PR00767">
    <property type="entry name" value="DBMONOXGNASE"/>
</dbReference>
<dbReference type="Pfam" id="PF01082">
    <property type="entry name" value="Cu2_monooxygen"/>
    <property type="match status" value="1"/>
</dbReference>
<evidence type="ECO:0000256" key="7">
    <source>
        <dbReference type="ARBA" id="ARBA00023002"/>
    </source>
</evidence>
<dbReference type="EMBL" id="EU637019">
    <property type="protein sequence ID" value="ACI90331.1"/>
    <property type="molecule type" value="Genomic_DNA"/>
</dbReference>
<accession>B6S311</accession>
<dbReference type="Gene3D" id="2.60.120.230">
    <property type="match status" value="1"/>
</dbReference>
<keyword evidence="6" id="KW-1133">Transmembrane helix</keyword>
<keyword evidence="5" id="KW-0479">Metal-binding</keyword>
<keyword evidence="7" id="KW-0560">Oxidoreductase</keyword>
<dbReference type="GO" id="GO:0005507">
    <property type="term" value="F:copper ion binding"/>
    <property type="evidence" value="ECO:0007669"/>
    <property type="project" value="InterPro"/>
</dbReference>
<name>B6S311_PHIRO</name>
<dbReference type="GO" id="GO:0006589">
    <property type="term" value="P:octopamine biosynthetic process"/>
    <property type="evidence" value="ECO:0007669"/>
    <property type="project" value="TreeGrafter"/>
</dbReference>
<keyword evidence="8" id="KW-0186">Copper</keyword>
<keyword evidence="12" id="KW-0325">Glycoprotein</keyword>
<dbReference type="GO" id="GO:0004500">
    <property type="term" value="F:dopamine beta-monooxygenase activity"/>
    <property type="evidence" value="ECO:0007669"/>
    <property type="project" value="InterPro"/>
</dbReference>
<comment type="similarity">
    <text evidence="3">Belongs to the copper type II ascorbate-dependent monooxygenase family.</text>
</comment>
<keyword evidence="4" id="KW-0812">Transmembrane</keyword>
<dbReference type="InterPro" id="IPR008977">
    <property type="entry name" value="PHM/PNGase_F_dom_sf"/>
</dbReference>
<comment type="subcellular location">
    <subcellularLocation>
        <location evidence="2">Membrane</location>
    </subcellularLocation>
</comment>
<feature type="domain" description="Copper type II ascorbate-dependent monooxygenase N-terminal" evidence="13">
    <location>
        <begin position="227"/>
        <end position="355"/>
    </location>
</feature>
<evidence type="ECO:0000256" key="10">
    <source>
        <dbReference type="ARBA" id="ARBA00023136"/>
    </source>
</evidence>
<evidence type="ECO:0000259" key="13">
    <source>
        <dbReference type="Pfam" id="PF01082"/>
    </source>
</evidence>
<proteinExistence type="inferred from homology"/>
<dbReference type="InterPro" id="IPR028460">
    <property type="entry name" value="Tbh/DBH"/>
</dbReference>
<evidence type="ECO:0000256" key="2">
    <source>
        <dbReference type="ARBA" id="ARBA00004370"/>
    </source>
</evidence>
<organism evidence="15">
    <name type="scientific">Philodina roseola</name>
    <name type="common">Rotifer</name>
    <dbReference type="NCBI Taxonomy" id="96448"/>
    <lineage>
        <taxon>Eukaryota</taxon>
        <taxon>Metazoa</taxon>
        <taxon>Spiralia</taxon>
        <taxon>Gnathifera</taxon>
        <taxon>Rotifera</taxon>
        <taxon>Eurotatoria</taxon>
        <taxon>Bdelloidea</taxon>
        <taxon>Philodinida</taxon>
        <taxon>Philodinidae</taxon>
        <taxon>Philodina</taxon>
    </lineage>
</organism>
<dbReference type="PROSITE" id="PS00084">
    <property type="entry name" value="CU2_MONOOXYGENASE_1"/>
    <property type="match status" value="1"/>
</dbReference>
<dbReference type="GO" id="GO:0042421">
    <property type="term" value="P:norepinephrine biosynthetic process"/>
    <property type="evidence" value="ECO:0007669"/>
    <property type="project" value="TreeGrafter"/>
</dbReference>
<dbReference type="SUPFAM" id="SSF49742">
    <property type="entry name" value="PHM/PNGase F"/>
    <property type="match status" value="2"/>
</dbReference>
<protein>
    <submittedName>
        <fullName evidence="15">Tyramine beta hydroxylase-like protein</fullName>
    </submittedName>
</protein>
<evidence type="ECO:0000256" key="8">
    <source>
        <dbReference type="ARBA" id="ARBA00023008"/>
    </source>
</evidence>
<dbReference type="PANTHER" id="PTHR10157">
    <property type="entry name" value="DOPAMINE BETA HYDROXYLASE RELATED"/>
    <property type="match status" value="1"/>
</dbReference>
<evidence type="ECO:0000256" key="12">
    <source>
        <dbReference type="ARBA" id="ARBA00023180"/>
    </source>
</evidence>
<evidence type="ECO:0000256" key="1">
    <source>
        <dbReference type="ARBA" id="ARBA00001973"/>
    </source>
</evidence>
<dbReference type="Pfam" id="PF03712">
    <property type="entry name" value="Cu2_monoox_C"/>
    <property type="match status" value="1"/>
</dbReference>
<dbReference type="PANTHER" id="PTHR10157:SF29">
    <property type="entry name" value="DOPAMINE BETA-HYDROXYLASE"/>
    <property type="match status" value="1"/>
</dbReference>
<reference evidence="15" key="1">
    <citation type="submission" date="2008-04" db="EMBL/GenBank/DDBJ databases">
        <title>Hox genes are not clustered in the bdelloid rotifer Philodina roseola.</title>
        <authorList>
            <person name="Mark Welch J.L."/>
            <person name="Mark Welch D.B."/>
        </authorList>
    </citation>
    <scope>NUCLEOTIDE SEQUENCE</scope>
</reference>
<dbReference type="InterPro" id="IPR000945">
    <property type="entry name" value="DBH-like"/>
</dbReference>
<keyword evidence="11" id="KW-1015">Disulfide bond</keyword>
<evidence type="ECO:0000256" key="9">
    <source>
        <dbReference type="ARBA" id="ARBA00023033"/>
    </source>
</evidence>
<keyword evidence="9" id="KW-0503">Monooxygenase</keyword>
<dbReference type="InterPro" id="IPR020611">
    <property type="entry name" value="Cu2_ascorb_mOase_CS-1"/>
</dbReference>
<comment type="cofactor">
    <cofactor evidence="1">
        <name>Cu(2+)</name>
        <dbReference type="ChEBI" id="CHEBI:29036"/>
    </cofactor>
</comment>
<evidence type="ECO:0000313" key="15">
    <source>
        <dbReference type="EMBL" id="ACI90331.1"/>
    </source>
</evidence>
<dbReference type="GO" id="GO:0030667">
    <property type="term" value="C:secretory granule membrane"/>
    <property type="evidence" value="ECO:0007669"/>
    <property type="project" value="TreeGrafter"/>
</dbReference>
<evidence type="ECO:0000256" key="3">
    <source>
        <dbReference type="ARBA" id="ARBA00010676"/>
    </source>
</evidence>
<keyword evidence="10" id="KW-0472">Membrane</keyword>